<evidence type="ECO:0000256" key="2">
    <source>
        <dbReference type="ARBA" id="ARBA00004123"/>
    </source>
</evidence>
<dbReference type="InterPro" id="IPR036236">
    <property type="entry name" value="Znf_C2H2_sf"/>
</dbReference>
<keyword evidence="12" id="KW-0804">Transcription</keyword>
<dbReference type="PROSITE" id="PS50157">
    <property type="entry name" value="ZINC_FINGER_C2H2_2"/>
    <property type="match status" value="2"/>
</dbReference>
<dbReference type="Proteomes" id="UP000261540">
    <property type="component" value="Unplaced"/>
</dbReference>
<evidence type="ECO:0000256" key="7">
    <source>
        <dbReference type="ARBA" id="ARBA00022771"/>
    </source>
</evidence>
<feature type="compositionally biased region" description="Low complexity" evidence="16">
    <location>
        <begin position="616"/>
        <end position="628"/>
    </location>
</feature>
<feature type="compositionally biased region" description="Basic and acidic residues" evidence="16">
    <location>
        <begin position="343"/>
        <end position="361"/>
    </location>
</feature>
<dbReference type="Gene3D" id="3.30.160.60">
    <property type="entry name" value="Classic Zinc Finger"/>
    <property type="match status" value="3"/>
</dbReference>
<dbReference type="PROSITE" id="PS00028">
    <property type="entry name" value="ZINC_FINGER_C2H2_1"/>
    <property type="match status" value="3"/>
</dbReference>
<dbReference type="SUPFAM" id="SSF57667">
    <property type="entry name" value="beta-beta-alpha zinc fingers"/>
    <property type="match status" value="5"/>
</dbReference>
<accession>A0A3B3T4Z2</accession>
<dbReference type="GO" id="GO:0008270">
    <property type="term" value="F:zinc ion binding"/>
    <property type="evidence" value="ECO:0007669"/>
    <property type="project" value="UniProtKB-KW"/>
</dbReference>
<keyword evidence="9" id="KW-0832">Ubl conjugation</keyword>
<evidence type="ECO:0000256" key="4">
    <source>
        <dbReference type="ARBA" id="ARBA00022499"/>
    </source>
</evidence>
<feature type="region of interest" description="Disordered" evidence="16">
    <location>
        <begin position="1"/>
        <end position="180"/>
    </location>
</feature>
<dbReference type="Pfam" id="PF21276">
    <property type="entry name" value="ZNF512_C2HC"/>
    <property type="match status" value="2"/>
</dbReference>
<dbReference type="InterPro" id="IPR013087">
    <property type="entry name" value="Znf_C2H2_type"/>
</dbReference>
<evidence type="ECO:0000313" key="19">
    <source>
        <dbReference type="Proteomes" id="UP000261540"/>
    </source>
</evidence>
<protein>
    <recommendedName>
        <fullName evidence="14">Zinc finger protein 512</fullName>
    </recommendedName>
</protein>
<evidence type="ECO:0000313" key="18">
    <source>
        <dbReference type="Ensembl" id="ENSPKIP00000037914.1"/>
    </source>
</evidence>
<keyword evidence="19" id="KW-1185">Reference proteome</keyword>
<organism evidence="18 19">
    <name type="scientific">Paramormyrops kingsleyae</name>
    <dbReference type="NCBI Taxonomy" id="1676925"/>
    <lineage>
        <taxon>Eukaryota</taxon>
        <taxon>Metazoa</taxon>
        <taxon>Chordata</taxon>
        <taxon>Craniata</taxon>
        <taxon>Vertebrata</taxon>
        <taxon>Euteleostomi</taxon>
        <taxon>Actinopterygii</taxon>
        <taxon>Neopterygii</taxon>
        <taxon>Teleostei</taxon>
        <taxon>Osteoglossocephala</taxon>
        <taxon>Osteoglossomorpha</taxon>
        <taxon>Osteoglossiformes</taxon>
        <taxon>Mormyridae</taxon>
        <taxon>Paramormyrops</taxon>
    </lineage>
</organism>
<keyword evidence="6" id="KW-0677">Repeat</keyword>
<evidence type="ECO:0000256" key="8">
    <source>
        <dbReference type="ARBA" id="ARBA00022833"/>
    </source>
</evidence>
<dbReference type="FunFam" id="3.30.160.60:FF:000177">
    <property type="entry name" value="Zinc finger protein 512"/>
    <property type="match status" value="1"/>
</dbReference>
<evidence type="ECO:0000256" key="1">
    <source>
        <dbReference type="ARBA" id="ARBA00003767"/>
    </source>
</evidence>
<dbReference type="InterPro" id="IPR048408">
    <property type="entry name" value="ZNF512_C2HC"/>
</dbReference>
<evidence type="ECO:0000256" key="5">
    <source>
        <dbReference type="ARBA" id="ARBA00022723"/>
    </source>
</evidence>
<reference evidence="18" key="2">
    <citation type="submission" date="2025-09" db="UniProtKB">
        <authorList>
            <consortium name="Ensembl"/>
        </authorList>
    </citation>
    <scope>IDENTIFICATION</scope>
</reference>
<evidence type="ECO:0000256" key="6">
    <source>
        <dbReference type="ARBA" id="ARBA00022737"/>
    </source>
</evidence>
<dbReference type="AlphaFoldDB" id="A0A3B3T4Z2"/>
<evidence type="ECO:0000256" key="3">
    <source>
        <dbReference type="ARBA" id="ARBA00006991"/>
    </source>
</evidence>
<dbReference type="PANTHER" id="PTHR22979:SF2">
    <property type="entry name" value="ZINC FINGER PROTEIN 512"/>
    <property type="match status" value="1"/>
</dbReference>
<dbReference type="Pfam" id="PF00096">
    <property type="entry name" value="zf-C2H2"/>
    <property type="match status" value="1"/>
</dbReference>
<keyword evidence="10" id="KW-0805">Transcription regulation</keyword>
<feature type="compositionally biased region" description="Low complexity" evidence="16">
    <location>
        <begin position="578"/>
        <end position="595"/>
    </location>
</feature>
<feature type="domain" description="C2H2-type" evidence="17">
    <location>
        <begin position="467"/>
        <end position="495"/>
    </location>
</feature>
<feature type="compositionally biased region" description="Basic and acidic residues" evidence="16">
    <location>
        <begin position="35"/>
        <end position="68"/>
    </location>
</feature>
<evidence type="ECO:0000256" key="12">
    <source>
        <dbReference type="ARBA" id="ARBA00023163"/>
    </source>
</evidence>
<dbReference type="PANTHER" id="PTHR22979">
    <property type="entry name" value="ZINC FINGER PROTEIN-RELATED"/>
    <property type="match status" value="1"/>
</dbReference>
<dbReference type="FunFam" id="3.30.160.60:FF:000270">
    <property type="entry name" value="Zinc finger protein 512"/>
    <property type="match status" value="1"/>
</dbReference>
<comment type="function">
    <text evidence="1">May be involved in transcriptional regulation.</text>
</comment>
<dbReference type="SMART" id="SM00355">
    <property type="entry name" value="ZnF_C2H2"/>
    <property type="match status" value="5"/>
</dbReference>
<evidence type="ECO:0000259" key="17">
    <source>
        <dbReference type="PROSITE" id="PS50157"/>
    </source>
</evidence>
<evidence type="ECO:0000256" key="9">
    <source>
        <dbReference type="ARBA" id="ARBA00022843"/>
    </source>
</evidence>
<dbReference type="Ensembl" id="ENSPKIT00000018900.1">
    <property type="protein sequence ID" value="ENSPKIP00000037914.1"/>
    <property type="gene ID" value="ENSPKIG00000015921.1"/>
</dbReference>
<feature type="region of interest" description="Disordered" evidence="16">
    <location>
        <begin position="516"/>
        <end position="628"/>
    </location>
</feature>
<feature type="compositionally biased region" description="Basic and acidic residues" evidence="16">
    <location>
        <begin position="159"/>
        <end position="170"/>
    </location>
</feature>
<feature type="region of interest" description="Disordered" evidence="16">
    <location>
        <begin position="329"/>
        <end position="365"/>
    </location>
</feature>
<dbReference type="GeneTree" id="ENSGT00940000158595"/>
<comment type="subcellular location">
    <subcellularLocation>
        <location evidence="2">Nucleus</location>
    </subcellularLocation>
</comment>
<proteinExistence type="inferred from homology"/>
<dbReference type="Pfam" id="PF21367">
    <property type="entry name" value="ZNF512_zf-C2H2"/>
    <property type="match status" value="1"/>
</dbReference>
<dbReference type="InterPro" id="IPR052274">
    <property type="entry name" value="Krueppel_C2H2_Zn-finger"/>
</dbReference>
<feature type="compositionally biased region" description="Basic and acidic residues" evidence="16">
    <location>
        <begin position="558"/>
        <end position="575"/>
    </location>
</feature>
<evidence type="ECO:0000256" key="13">
    <source>
        <dbReference type="ARBA" id="ARBA00023242"/>
    </source>
</evidence>
<keyword evidence="5" id="KW-0479">Metal-binding</keyword>
<dbReference type="GO" id="GO:0003677">
    <property type="term" value="F:DNA binding"/>
    <property type="evidence" value="ECO:0007669"/>
    <property type="project" value="UniProtKB-KW"/>
</dbReference>
<dbReference type="STRING" id="1676925.ENSPKIP00000037914"/>
<dbReference type="GO" id="GO:0005634">
    <property type="term" value="C:nucleus"/>
    <property type="evidence" value="ECO:0007669"/>
    <property type="project" value="UniProtKB-SubCell"/>
</dbReference>
<evidence type="ECO:0000256" key="15">
    <source>
        <dbReference type="PROSITE-ProRule" id="PRU00042"/>
    </source>
</evidence>
<keyword evidence="11" id="KW-0238">DNA-binding</keyword>
<name>A0A3B3T4Z2_9TELE</name>
<feature type="compositionally biased region" description="Basic and acidic residues" evidence="16">
    <location>
        <begin position="126"/>
        <end position="137"/>
    </location>
</feature>
<evidence type="ECO:0000256" key="10">
    <source>
        <dbReference type="ARBA" id="ARBA00023015"/>
    </source>
</evidence>
<keyword evidence="13" id="KW-0539">Nucleus</keyword>
<dbReference type="InterPro" id="IPR048403">
    <property type="entry name" value="ZNF512_znf-C2H2"/>
</dbReference>
<feature type="domain" description="C2H2-type" evidence="17">
    <location>
        <begin position="313"/>
        <end position="337"/>
    </location>
</feature>
<evidence type="ECO:0000256" key="11">
    <source>
        <dbReference type="ARBA" id="ARBA00023125"/>
    </source>
</evidence>
<keyword evidence="4" id="KW-1017">Isopeptide bond</keyword>
<keyword evidence="8" id="KW-0862">Zinc</keyword>
<reference evidence="18" key="1">
    <citation type="submission" date="2025-08" db="UniProtKB">
        <authorList>
            <consortium name="Ensembl"/>
        </authorList>
    </citation>
    <scope>IDENTIFICATION</scope>
</reference>
<evidence type="ECO:0000256" key="14">
    <source>
        <dbReference type="ARBA" id="ARBA00039955"/>
    </source>
</evidence>
<keyword evidence="7 15" id="KW-0863">Zinc-finger</keyword>
<sequence>MDLKSKNASAPKASRKRKGSRANPKGNGQDSSSNVDKRCKSKVESASKSDKAEQQKGRKIKRTYERKSSQCPAPLPAEVSTSRASHLGLANGGEGSASTLCQAEARSGGPRLETGPDTVTKRRRKAGQDGKLSREALADAVKQSAAPPGRNQRPQNAERTPEPTSKDRAPKKGLPVYTPGSQEEQWNLQIVDKGRVTCPRCKTVSRKTVDGLKKHMANCKVNPFTCQHCGKQLKSLTGMKYHIMAEHKNMPMSEDNEQDDQSVKENLRKVLKRMGKLKCSNEGCGGSFTSITGYLYHTRKCGKEESELEKLVLNCRHCGKAYRSRAGLEYHVKSEHSPSPLKAQDDEKMPPKQELDPERTPSGRVKRVSAQVAIFHLQEIASEELLKEWPKRKVQQDLVPDDKKLKYARPGLPAFSQEVLRKWKNEVKLQHRVQCPNQGCDSVYSSVSGLKAHLGLCSRGDFEAGKYKCLICEKEFSSESGVKYHINSIHSQDWFIVSSKPSKSFEKLLKRKLKEDRVKASAEQNPSLRFTPEPKGWPDRKAKAGPVSSVKATLGTIEGERKSKEALSGREKDCYDFSGSDSPSSSSSSSSSSSESEADEPEPPKVDKWALKRPVAQSNAAKQAKSAS</sequence>
<evidence type="ECO:0000256" key="16">
    <source>
        <dbReference type="SAM" id="MobiDB-lite"/>
    </source>
</evidence>
<comment type="similarity">
    <text evidence="3">Belongs to the krueppel C2H2-type zinc-finger protein family.</text>
</comment>